<dbReference type="Pfam" id="PF08223">
    <property type="entry name" value="PaaX_C"/>
    <property type="match status" value="1"/>
</dbReference>
<dbReference type="SUPFAM" id="SSF46785">
    <property type="entry name" value="Winged helix' DNA-binding domain"/>
    <property type="match status" value="1"/>
</dbReference>
<dbReference type="Gene3D" id="1.10.10.10">
    <property type="entry name" value="Winged helix-like DNA-binding domain superfamily/Winged helix DNA-binding domain"/>
    <property type="match status" value="1"/>
</dbReference>
<dbReference type="Proteomes" id="UP000287519">
    <property type="component" value="Unassembled WGS sequence"/>
</dbReference>
<evidence type="ECO:0000259" key="3">
    <source>
        <dbReference type="Pfam" id="PF20803"/>
    </source>
</evidence>
<dbReference type="PANTHER" id="PTHR30319:SF1">
    <property type="entry name" value="TRANSCRIPTIONAL REPRESSOR PAAX"/>
    <property type="match status" value="1"/>
</dbReference>
<name>A0A402CKQ6_RHOWR</name>
<dbReference type="InterPro" id="IPR048846">
    <property type="entry name" value="PaaX-like_central"/>
</dbReference>
<dbReference type="InterPro" id="IPR011965">
    <property type="entry name" value="PaaX_trns_reg"/>
</dbReference>
<dbReference type="InterPro" id="IPR013225">
    <property type="entry name" value="PaaX_C"/>
</dbReference>
<evidence type="ECO:0000313" key="4">
    <source>
        <dbReference type="EMBL" id="GCE44236.1"/>
    </source>
</evidence>
<dbReference type="PIRSF" id="PIRSF020623">
    <property type="entry name" value="PaaX"/>
    <property type="match status" value="1"/>
</dbReference>
<dbReference type="GO" id="GO:0006351">
    <property type="term" value="P:DNA-templated transcription"/>
    <property type="evidence" value="ECO:0007669"/>
    <property type="project" value="InterPro"/>
</dbReference>
<accession>A0A402CKQ6</accession>
<feature type="domain" description="Transcriptional repressor PaaX-like central Cas2-like" evidence="3">
    <location>
        <begin position="106"/>
        <end position="185"/>
    </location>
</feature>
<dbReference type="InterPro" id="IPR036390">
    <property type="entry name" value="WH_DNA-bd_sf"/>
</dbReference>
<reference evidence="4 5" key="1">
    <citation type="submission" date="2018-11" db="EMBL/GenBank/DDBJ databases">
        <title>Microbial catabolism of amino acid.</title>
        <authorList>
            <person name="Hibi M."/>
            <person name="Ogawa J."/>
        </authorList>
    </citation>
    <scope>NUCLEOTIDE SEQUENCE [LARGE SCALE GENOMIC DNA]</scope>
    <source>
        <strain evidence="4 5">C31-06</strain>
    </source>
</reference>
<dbReference type="InterPro" id="IPR012906">
    <property type="entry name" value="PaaX-like_N"/>
</dbReference>
<dbReference type="Pfam" id="PF07848">
    <property type="entry name" value="PaaX"/>
    <property type="match status" value="1"/>
</dbReference>
<evidence type="ECO:0000313" key="5">
    <source>
        <dbReference type="Proteomes" id="UP000287519"/>
    </source>
</evidence>
<dbReference type="PANTHER" id="PTHR30319">
    <property type="entry name" value="PHENYLACETIC ACID REGULATOR-RELATED TRANSCRIPTIONAL REPRESSOR"/>
    <property type="match status" value="1"/>
</dbReference>
<dbReference type="AlphaFoldDB" id="A0A402CKQ6"/>
<evidence type="ECO:0000259" key="1">
    <source>
        <dbReference type="Pfam" id="PF07848"/>
    </source>
</evidence>
<proteinExistence type="predicted"/>
<protein>
    <submittedName>
        <fullName evidence="4">Regulator</fullName>
    </submittedName>
</protein>
<dbReference type="EMBL" id="BHYM01000089">
    <property type="protein sequence ID" value="GCE44236.1"/>
    <property type="molecule type" value="Genomic_DNA"/>
</dbReference>
<organism evidence="4 5">
    <name type="scientific">Rhodococcus wratislaviensis</name>
    <name type="common">Tsukamurella wratislaviensis</name>
    <dbReference type="NCBI Taxonomy" id="44752"/>
    <lineage>
        <taxon>Bacteria</taxon>
        <taxon>Bacillati</taxon>
        <taxon>Actinomycetota</taxon>
        <taxon>Actinomycetes</taxon>
        <taxon>Mycobacteriales</taxon>
        <taxon>Nocardiaceae</taxon>
        <taxon>Rhodococcus</taxon>
    </lineage>
</organism>
<dbReference type="Pfam" id="PF20803">
    <property type="entry name" value="PaaX_M"/>
    <property type="match status" value="1"/>
</dbReference>
<evidence type="ECO:0000259" key="2">
    <source>
        <dbReference type="Pfam" id="PF08223"/>
    </source>
</evidence>
<dbReference type="Gene3D" id="3.30.70.2650">
    <property type="match status" value="1"/>
</dbReference>
<keyword evidence="5" id="KW-1185">Reference proteome</keyword>
<gene>
    <name evidence="4" type="ORF">Rhow_008534</name>
</gene>
<dbReference type="RefSeq" id="WP_225858484.1">
    <property type="nucleotide sequence ID" value="NZ_BHYM01000089.1"/>
</dbReference>
<feature type="domain" description="Transcriptional repressor PaaX-like C-terminal" evidence="2">
    <location>
        <begin position="190"/>
        <end position="279"/>
    </location>
</feature>
<feature type="domain" description="Transcriptional repressor PaaX-like N-terminal" evidence="1">
    <location>
        <begin position="21"/>
        <end position="86"/>
    </location>
</feature>
<comment type="caution">
    <text evidence="4">The sequence shown here is derived from an EMBL/GenBank/DDBJ whole genome shotgun (WGS) entry which is preliminary data.</text>
</comment>
<dbReference type="Gene3D" id="1.20.58.1460">
    <property type="match status" value="1"/>
</dbReference>
<dbReference type="InterPro" id="IPR036388">
    <property type="entry name" value="WH-like_DNA-bd_sf"/>
</dbReference>
<sequence length="289" mass="31684">MEEVNDVDASGRSGGAPDSRQILVTFLGSIVRRMGNWMPISGTVELMGQLGVDGSGVRTAVFRLKKRGWVESESRGGVRGYVLTEAASHALAAGDELIWHARQPAELSDGWCVVNFSVPESKRALRHQLRTRLTALGFGNLGSAVWIAPARMHRAAREAIDEVGLTQQSAVFVGEYAGGPELTALVRELWDLDEIDRGYRTFTATHEAAYDRFERTRMLNGLDAFVTYLSVVNHWRKLPFRDPGLPLELLPKDWAGPAAGELFEHIVQILEGRALAHAAASWPDAVVAS</sequence>